<dbReference type="Gene3D" id="3.30.70.270">
    <property type="match status" value="1"/>
</dbReference>
<evidence type="ECO:0000313" key="1">
    <source>
        <dbReference type="EMBL" id="KAG2216412.1"/>
    </source>
</evidence>
<dbReference type="AlphaFoldDB" id="A0A8H7VEZ3"/>
<comment type="caution">
    <text evidence="1">The sequence shown here is derived from an EMBL/GenBank/DDBJ whole genome shotgun (WGS) entry which is preliminary data.</text>
</comment>
<dbReference type="InterPro" id="IPR043502">
    <property type="entry name" value="DNA/RNA_pol_sf"/>
</dbReference>
<dbReference type="InterPro" id="IPR053134">
    <property type="entry name" value="RNA-dir_DNA_polymerase"/>
</dbReference>
<dbReference type="OrthoDB" id="2290219at2759"/>
<dbReference type="PANTHER" id="PTHR24559:SF444">
    <property type="entry name" value="REVERSE TRANSCRIPTASE DOMAIN-CONTAINING PROTEIN"/>
    <property type="match status" value="1"/>
</dbReference>
<dbReference type="Pfam" id="PF13650">
    <property type="entry name" value="Asp_protease_2"/>
    <property type="match status" value="1"/>
</dbReference>
<dbReference type="EMBL" id="JAEPRB010000409">
    <property type="protein sequence ID" value="KAG2216412.1"/>
    <property type="molecule type" value="Genomic_DNA"/>
</dbReference>
<dbReference type="CDD" id="cd00303">
    <property type="entry name" value="retropepsin_like"/>
    <property type="match status" value="1"/>
</dbReference>
<sequence length="369" mass="41814">MVQPVSSMVPKGDLINLSDDYNAESSVLQQTLEEDRKYFDSLLLIKETDLPLYLMLCNGCSVNVMVDSGASGCYVAPRIAAGLSTRLVPNREVETAGGHVLAINQQVTLLLDAQGYKHQTDAYILDTKFDIILGRDWLEQVQPIPDWDLDTWKIIKNSQDYILHPLHTCQVPELAYLISHRQVQRLECCKRIDDMFVCYVHPNNNNDSIALTYDGEKLMVEFPDVFQDTLPGLPPDHGIEHIIDIGDTASISCPPYKMSPLELDELKRQLNELLDLRLIHPSSLPWGAPILFVHKAGDPSSGTPPALRLCIDYRATNCVTKRIDMPLPRIDECLERLHGMQYFSKLDLKSGYYQLKIWEEDVKKTAFNT</sequence>
<evidence type="ECO:0000313" key="2">
    <source>
        <dbReference type="Proteomes" id="UP000646827"/>
    </source>
</evidence>
<protein>
    <recommendedName>
        <fullName evidence="3">Reverse transcriptase domain-containing protein</fullName>
    </recommendedName>
</protein>
<keyword evidence="2" id="KW-1185">Reference proteome</keyword>
<organism evidence="1 2">
    <name type="scientific">Circinella minor</name>
    <dbReference type="NCBI Taxonomy" id="1195481"/>
    <lineage>
        <taxon>Eukaryota</taxon>
        <taxon>Fungi</taxon>
        <taxon>Fungi incertae sedis</taxon>
        <taxon>Mucoromycota</taxon>
        <taxon>Mucoromycotina</taxon>
        <taxon>Mucoromycetes</taxon>
        <taxon>Mucorales</taxon>
        <taxon>Lichtheimiaceae</taxon>
        <taxon>Circinella</taxon>
    </lineage>
</organism>
<dbReference type="SUPFAM" id="SSF56672">
    <property type="entry name" value="DNA/RNA polymerases"/>
    <property type="match status" value="1"/>
</dbReference>
<dbReference type="InterPro" id="IPR043128">
    <property type="entry name" value="Rev_trsase/Diguanyl_cyclase"/>
</dbReference>
<proteinExistence type="predicted"/>
<dbReference type="Gene3D" id="3.10.10.10">
    <property type="entry name" value="HIV Type 1 Reverse Transcriptase, subunit A, domain 1"/>
    <property type="match status" value="1"/>
</dbReference>
<dbReference type="PANTHER" id="PTHR24559">
    <property type="entry name" value="TRANSPOSON TY3-I GAG-POL POLYPROTEIN"/>
    <property type="match status" value="1"/>
</dbReference>
<accession>A0A8H7VEZ3</accession>
<dbReference type="CDD" id="cd01647">
    <property type="entry name" value="RT_LTR"/>
    <property type="match status" value="1"/>
</dbReference>
<dbReference type="Proteomes" id="UP000646827">
    <property type="component" value="Unassembled WGS sequence"/>
</dbReference>
<evidence type="ECO:0008006" key="3">
    <source>
        <dbReference type="Google" id="ProtNLM"/>
    </source>
</evidence>
<gene>
    <name evidence="1" type="ORF">INT45_009909</name>
</gene>
<dbReference type="Gene3D" id="2.40.70.10">
    <property type="entry name" value="Acid Proteases"/>
    <property type="match status" value="1"/>
</dbReference>
<dbReference type="InterPro" id="IPR021109">
    <property type="entry name" value="Peptidase_aspartic_dom_sf"/>
</dbReference>
<dbReference type="SUPFAM" id="SSF50630">
    <property type="entry name" value="Acid proteases"/>
    <property type="match status" value="1"/>
</dbReference>
<reference evidence="1 2" key="1">
    <citation type="submission" date="2020-12" db="EMBL/GenBank/DDBJ databases">
        <title>Metabolic potential, ecology and presence of endohyphal bacteria is reflected in genomic diversity of Mucoromycotina.</title>
        <authorList>
            <person name="Muszewska A."/>
            <person name="Okrasinska A."/>
            <person name="Steczkiewicz K."/>
            <person name="Drgas O."/>
            <person name="Orlowska M."/>
            <person name="Perlinska-Lenart U."/>
            <person name="Aleksandrzak-Piekarczyk T."/>
            <person name="Szatraj K."/>
            <person name="Zielenkiewicz U."/>
            <person name="Pilsyk S."/>
            <person name="Malc E."/>
            <person name="Mieczkowski P."/>
            <person name="Kruszewska J.S."/>
            <person name="Biernat P."/>
            <person name="Pawlowska J."/>
        </authorList>
    </citation>
    <scope>NUCLEOTIDE SEQUENCE [LARGE SCALE GENOMIC DNA]</scope>
    <source>
        <strain evidence="1 2">CBS 142.35</strain>
    </source>
</reference>
<name>A0A8H7VEZ3_9FUNG</name>